<dbReference type="PROSITE" id="PS50865">
    <property type="entry name" value="ZF_MYND_2"/>
    <property type="match status" value="1"/>
</dbReference>
<dbReference type="InterPro" id="IPR046341">
    <property type="entry name" value="SET_dom_sf"/>
</dbReference>
<dbReference type="Gene3D" id="6.10.140.2220">
    <property type="match status" value="1"/>
</dbReference>
<protein>
    <recommendedName>
        <fullName evidence="9">Histone-lysine N-methyltransferase ASHR1</fullName>
    </recommendedName>
</protein>
<comment type="caution">
    <text evidence="7">The sequence shown here is derived from an EMBL/GenBank/DDBJ whole genome shotgun (WGS) entry which is preliminary data.</text>
</comment>
<organism evidence="7 8">
    <name type="scientific">Vanilla planifolia</name>
    <name type="common">Vanilla</name>
    <dbReference type="NCBI Taxonomy" id="51239"/>
    <lineage>
        <taxon>Eukaryota</taxon>
        <taxon>Viridiplantae</taxon>
        <taxon>Streptophyta</taxon>
        <taxon>Embryophyta</taxon>
        <taxon>Tracheophyta</taxon>
        <taxon>Spermatophyta</taxon>
        <taxon>Magnoliopsida</taxon>
        <taxon>Liliopsida</taxon>
        <taxon>Asparagales</taxon>
        <taxon>Orchidaceae</taxon>
        <taxon>Vanilloideae</taxon>
        <taxon>Vanilleae</taxon>
        <taxon>Vanilla</taxon>
    </lineage>
</organism>
<name>A0A835R9S5_VANPL</name>
<evidence type="ECO:0000256" key="1">
    <source>
        <dbReference type="ARBA" id="ARBA00022723"/>
    </source>
</evidence>
<evidence type="ECO:0000313" key="8">
    <source>
        <dbReference type="Proteomes" id="UP000639772"/>
    </source>
</evidence>
<dbReference type="Gene3D" id="1.25.40.10">
    <property type="entry name" value="Tetratricopeptide repeat domain"/>
    <property type="match status" value="1"/>
</dbReference>
<dbReference type="GO" id="GO:0008270">
    <property type="term" value="F:zinc ion binding"/>
    <property type="evidence" value="ECO:0007669"/>
    <property type="project" value="UniProtKB-KW"/>
</dbReference>
<evidence type="ECO:0000313" key="7">
    <source>
        <dbReference type="EMBL" id="KAG0487069.1"/>
    </source>
</evidence>
<dbReference type="SMART" id="SM00317">
    <property type="entry name" value="SET"/>
    <property type="match status" value="1"/>
</dbReference>
<dbReference type="Pfam" id="PF00856">
    <property type="entry name" value="SET"/>
    <property type="match status" value="1"/>
</dbReference>
<evidence type="ECO:0000259" key="6">
    <source>
        <dbReference type="PROSITE" id="PS50865"/>
    </source>
</evidence>
<evidence type="ECO:0000259" key="5">
    <source>
        <dbReference type="PROSITE" id="PS50280"/>
    </source>
</evidence>
<proteinExistence type="predicted"/>
<dbReference type="GO" id="GO:0005634">
    <property type="term" value="C:nucleus"/>
    <property type="evidence" value="ECO:0007669"/>
    <property type="project" value="TreeGrafter"/>
</dbReference>
<dbReference type="Proteomes" id="UP000639772">
    <property type="component" value="Unassembled WGS sequence"/>
</dbReference>
<reference evidence="7 8" key="1">
    <citation type="journal article" date="2020" name="Nat. Food">
        <title>A phased Vanilla planifolia genome enables genetic improvement of flavour and production.</title>
        <authorList>
            <person name="Hasing T."/>
            <person name="Tang H."/>
            <person name="Brym M."/>
            <person name="Khazi F."/>
            <person name="Huang T."/>
            <person name="Chambers A.H."/>
        </authorList>
    </citation>
    <scope>NUCLEOTIDE SEQUENCE [LARGE SCALE GENOMIC DNA]</scope>
    <source>
        <tissue evidence="7">Leaf</tissue>
    </source>
</reference>
<dbReference type="InterPro" id="IPR002893">
    <property type="entry name" value="Znf_MYND"/>
</dbReference>
<evidence type="ECO:0000256" key="3">
    <source>
        <dbReference type="ARBA" id="ARBA00022833"/>
    </source>
</evidence>
<dbReference type="InterPro" id="IPR011990">
    <property type="entry name" value="TPR-like_helical_dom_sf"/>
</dbReference>
<dbReference type="PANTHER" id="PTHR12197:SF251">
    <property type="entry name" value="EG:BACR7C10.4 PROTEIN"/>
    <property type="match status" value="1"/>
</dbReference>
<evidence type="ECO:0008006" key="9">
    <source>
        <dbReference type="Google" id="ProtNLM"/>
    </source>
</evidence>
<dbReference type="PROSITE" id="PS50280">
    <property type="entry name" value="SET"/>
    <property type="match status" value="1"/>
</dbReference>
<dbReference type="PANTHER" id="PTHR12197">
    <property type="entry name" value="HISTONE-LYSINE N-METHYLTRANSFERASE SMYD"/>
    <property type="match status" value="1"/>
</dbReference>
<dbReference type="SUPFAM" id="SSF82199">
    <property type="entry name" value="SET domain"/>
    <property type="match status" value="1"/>
</dbReference>
<dbReference type="AlphaFoldDB" id="A0A835R9S5"/>
<accession>A0A835R9S5</accession>
<evidence type="ECO:0000256" key="4">
    <source>
        <dbReference type="PROSITE-ProRule" id="PRU00134"/>
    </source>
</evidence>
<dbReference type="SUPFAM" id="SSF48452">
    <property type="entry name" value="TPR-like"/>
    <property type="match status" value="1"/>
</dbReference>
<gene>
    <name evidence="7" type="ORF">HPP92_009164</name>
</gene>
<dbReference type="Pfam" id="PF01753">
    <property type="entry name" value="zf-MYND"/>
    <property type="match status" value="1"/>
</dbReference>
<sequence length="558" mass="63204">MEALRRALSDRCLTVSWLPGKGRGLVATRDFFPGDAIINEDAYASSPSKSSTGSVCDGCFASAKLKKCSGCRMVWYCGSACQKSEWKLHQLECRALAMLSDDRKKMLTPTIKLVVRLVLRRKLQNDWVIPTTETDNYDLVDALVSHMSSLEEKQLVLYAQMANLVKVVLPFVEIDLKEMTEIFSKLSCNAHTICDSELRPLGTGLYPVISIINHSCVPNSVLVFEGQNAFVRAVERIHKGEEVVISYIETAATSKTRQNDLRQYFFTCSCLRCSQDLKEDAILEGFKCVDYTCDGFLLPCVEKKTFTCHRCGTDWDEHKIKNLISELEQMCSKATASLSAGNPSETSLLYRNVEQLELKLYHCDSIKLLRTRETLLKIYMELNDWRGALRYCKLTIPVYRRLYQSIHPMLGLQHYTCGKLEWLLEETEDALKSFTEAVDILGITHGTSTPFIKELISRADEARAEVAYKQSNEDIFNLSPSAREIFISLPLRIRIRIRIRILLGRFDWNSHFFWELLNGGSHWRIENAVAFVGSNGSGLGVNPTRHLTPRVVAPGPLV</sequence>
<dbReference type="OrthoDB" id="265717at2759"/>
<dbReference type="InterPro" id="IPR001214">
    <property type="entry name" value="SET_dom"/>
</dbReference>
<dbReference type="Gene3D" id="2.170.270.10">
    <property type="entry name" value="SET domain"/>
    <property type="match status" value="1"/>
</dbReference>
<dbReference type="Gene3D" id="1.10.220.160">
    <property type="match status" value="1"/>
</dbReference>
<keyword evidence="1" id="KW-0479">Metal-binding</keyword>
<dbReference type="InterPro" id="IPR050869">
    <property type="entry name" value="H3K4_H4K5_MeTrfase"/>
</dbReference>
<dbReference type="EMBL" id="JADCNM010000004">
    <property type="protein sequence ID" value="KAG0487069.1"/>
    <property type="molecule type" value="Genomic_DNA"/>
</dbReference>
<dbReference type="PROSITE" id="PS01360">
    <property type="entry name" value="ZF_MYND_1"/>
    <property type="match status" value="1"/>
</dbReference>
<keyword evidence="2 4" id="KW-0863">Zinc-finger</keyword>
<evidence type="ECO:0000256" key="2">
    <source>
        <dbReference type="ARBA" id="ARBA00022771"/>
    </source>
</evidence>
<feature type="domain" description="MYND-type" evidence="6">
    <location>
        <begin position="56"/>
        <end position="93"/>
    </location>
</feature>
<feature type="domain" description="SET" evidence="5">
    <location>
        <begin position="11"/>
        <end position="248"/>
    </location>
</feature>
<keyword evidence="3" id="KW-0862">Zinc</keyword>